<dbReference type="SMART" id="SM00493">
    <property type="entry name" value="TOPRIM"/>
    <property type="match status" value="1"/>
</dbReference>
<dbReference type="PANTHER" id="PTHR30446:SF0">
    <property type="entry name" value="RECOMBINATION PROTEIN RECR"/>
    <property type="match status" value="1"/>
</dbReference>
<comment type="function">
    <text evidence="7">May play a role in DNA repair. It seems to be involved in an RecBC-independent recombinational process of DNA repair. It may act with RecF and RecO.</text>
</comment>
<evidence type="ECO:0000256" key="1">
    <source>
        <dbReference type="ARBA" id="ARBA00022723"/>
    </source>
</evidence>
<keyword evidence="1 7" id="KW-0479">Metal-binding</keyword>
<dbReference type="GO" id="GO:0006281">
    <property type="term" value="P:DNA repair"/>
    <property type="evidence" value="ECO:0007669"/>
    <property type="project" value="UniProtKB-UniRule"/>
</dbReference>
<dbReference type="EMBL" id="QZAA01000268">
    <property type="protein sequence ID" value="RQD73254.1"/>
    <property type="molecule type" value="Genomic_DNA"/>
</dbReference>
<dbReference type="CDD" id="cd01025">
    <property type="entry name" value="TOPRIM_recR"/>
    <property type="match status" value="1"/>
</dbReference>
<evidence type="ECO:0000256" key="7">
    <source>
        <dbReference type="HAMAP-Rule" id="MF_00017"/>
    </source>
</evidence>
<evidence type="ECO:0000313" key="10">
    <source>
        <dbReference type="Proteomes" id="UP000285138"/>
    </source>
</evidence>
<evidence type="ECO:0000256" key="5">
    <source>
        <dbReference type="ARBA" id="ARBA00023172"/>
    </source>
</evidence>
<evidence type="ECO:0000259" key="8">
    <source>
        <dbReference type="PROSITE" id="PS50880"/>
    </source>
</evidence>
<keyword evidence="4 7" id="KW-0862">Zinc</keyword>
<dbReference type="InterPro" id="IPR023627">
    <property type="entry name" value="Rcmb_RecR"/>
</dbReference>
<dbReference type="Pfam" id="PF21175">
    <property type="entry name" value="RecR_C"/>
    <property type="match status" value="1"/>
</dbReference>
<evidence type="ECO:0000256" key="6">
    <source>
        <dbReference type="ARBA" id="ARBA00023204"/>
    </source>
</evidence>
<gene>
    <name evidence="7 9" type="primary">recR</name>
    <name evidence="9" type="ORF">D5R97_09690</name>
</gene>
<dbReference type="GO" id="GO:0006310">
    <property type="term" value="P:DNA recombination"/>
    <property type="evidence" value="ECO:0007669"/>
    <property type="project" value="UniProtKB-UniRule"/>
</dbReference>
<comment type="caution">
    <text evidence="9">The sequence shown here is derived from an EMBL/GenBank/DDBJ whole genome shotgun (WGS) entry which is preliminary data.</text>
</comment>
<proteinExistence type="inferred from homology"/>
<feature type="domain" description="Toprim" evidence="8">
    <location>
        <begin position="80"/>
        <end position="175"/>
    </location>
</feature>
<comment type="similarity">
    <text evidence="7">Belongs to the RecR family.</text>
</comment>
<dbReference type="Pfam" id="PF13662">
    <property type="entry name" value="Toprim_4"/>
    <property type="match status" value="1"/>
</dbReference>
<name>A0A424YA01_9FIRM</name>
<protein>
    <recommendedName>
        <fullName evidence="7">Recombination protein RecR</fullName>
    </recommendedName>
</protein>
<dbReference type="AlphaFoldDB" id="A0A424YA01"/>
<dbReference type="GO" id="GO:0008270">
    <property type="term" value="F:zinc ion binding"/>
    <property type="evidence" value="ECO:0007669"/>
    <property type="project" value="UniProtKB-KW"/>
</dbReference>
<dbReference type="NCBIfam" id="TIGR00615">
    <property type="entry name" value="recR"/>
    <property type="match status" value="1"/>
</dbReference>
<keyword evidence="5 7" id="KW-0233">DNA recombination</keyword>
<dbReference type="Gene3D" id="3.40.1360.10">
    <property type="match status" value="1"/>
</dbReference>
<organism evidence="9 10">
    <name type="scientific">Candidatus Syntrophonatronum acetioxidans</name>
    <dbReference type="NCBI Taxonomy" id="1795816"/>
    <lineage>
        <taxon>Bacteria</taxon>
        <taxon>Bacillati</taxon>
        <taxon>Bacillota</taxon>
        <taxon>Clostridia</taxon>
        <taxon>Eubacteriales</taxon>
        <taxon>Syntrophomonadaceae</taxon>
        <taxon>Candidatus Syntrophonatronum</taxon>
    </lineage>
</organism>
<dbReference type="PROSITE" id="PS01300">
    <property type="entry name" value="RECR"/>
    <property type="match status" value="1"/>
</dbReference>
<dbReference type="GO" id="GO:0003677">
    <property type="term" value="F:DNA binding"/>
    <property type="evidence" value="ECO:0007669"/>
    <property type="project" value="UniProtKB-UniRule"/>
</dbReference>
<dbReference type="Gene3D" id="6.10.250.240">
    <property type="match status" value="1"/>
</dbReference>
<dbReference type="InterPro" id="IPR034137">
    <property type="entry name" value="TOPRIM_RecR"/>
</dbReference>
<sequence length="198" mass="22217">MVYSRAMARLVEAFNKLPGVGPKTAQRLAYFILKLPREEVEDISQALIEARDKITFCSRCGNFTEEQPCHICRDKGRDPEVICVVQEPRDLLAMEKTGEYRGNYHVLQGAISPIDGVGPDNLRIKELLERVQKEKVKEIILATNPNVEGEATAMYISRLMKPLGIKITRIAHGLPVGGDLEYADEVTLARALEGRREL</sequence>
<evidence type="ECO:0000256" key="3">
    <source>
        <dbReference type="ARBA" id="ARBA00022771"/>
    </source>
</evidence>
<evidence type="ECO:0000256" key="2">
    <source>
        <dbReference type="ARBA" id="ARBA00022763"/>
    </source>
</evidence>
<dbReference type="Pfam" id="PF21176">
    <property type="entry name" value="RecR_HhH"/>
    <property type="match status" value="1"/>
</dbReference>
<dbReference type="PROSITE" id="PS50880">
    <property type="entry name" value="TOPRIM"/>
    <property type="match status" value="1"/>
</dbReference>
<dbReference type="InterPro" id="IPR015967">
    <property type="entry name" value="Rcmb_RecR_Znf"/>
</dbReference>
<dbReference type="PANTHER" id="PTHR30446">
    <property type="entry name" value="RECOMBINATION PROTEIN RECR"/>
    <property type="match status" value="1"/>
</dbReference>
<dbReference type="Pfam" id="PF02132">
    <property type="entry name" value="RecR_ZnF"/>
    <property type="match status" value="1"/>
</dbReference>
<dbReference type="Proteomes" id="UP000285138">
    <property type="component" value="Unassembled WGS sequence"/>
</dbReference>
<feature type="zinc finger region" description="C4-type" evidence="7">
    <location>
        <begin position="57"/>
        <end position="72"/>
    </location>
</feature>
<evidence type="ECO:0000313" key="9">
    <source>
        <dbReference type="EMBL" id="RQD73254.1"/>
    </source>
</evidence>
<dbReference type="Gene3D" id="3.30.60.80">
    <property type="match status" value="1"/>
</dbReference>
<keyword evidence="3 7" id="KW-0863">Zinc-finger</keyword>
<dbReference type="HAMAP" id="MF_00017">
    <property type="entry name" value="RecR"/>
    <property type="match status" value="1"/>
</dbReference>
<reference evidence="9 10" key="1">
    <citation type="submission" date="2018-08" db="EMBL/GenBank/DDBJ databases">
        <title>The metabolism and importance of syntrophic acetate oxidation coupled to methane or sulfide production in haloalkaline environments.</title>
        <authorList>
            <person name="Timmers P.H.A."/>
            <person name="Vavourakis C.D."/>
            <person name="Sorokin D.Y."/>
            <person name="Sinninghe Damste J.S."/>
            <person name="Muyzer G."/>
            <person name="Stams A.J.M."/>
            <person name="Plugge C.M."/>
        </authorList>
    </citation>
    <scope>NUCLEOTIDE SEQUENCE [LARGE SCALE GENOMIC DNA]</scope>
    <source>
        <strain evidence="9">MSAO_Bac1</strain>
    </source>
</reference>
<keyword evidence="6 7" id="KW-0234">DNA repair</keyword>
<accession>A0A424YA01</accession>
<evidence type="ECO:0000256" key="4">
    <source>
        <dbReference type="ARBA" id="ARBA00022833"/>
    </source>
</evidence>
<keyword evidence="2 7" id="KW-0227">DNA damage</keyword>
<dbReference type="InterPro" id="IPR000093">
    <property type="entry name" value="DNA_Rcmb_RecR"/>
</dbReference>
<dbReference type="Gene3D" id="1.10.8.420">
    <property type="entry name" value="RecR Domain 1"/>
    <property type="match status" value="1"/>
</dbReference>
<dbReference type="SUPFAM" id="SSF111304">
    <property type="entry name" value="Recombination protein RecR"/>
    <property type="match status" value="1"/>
</dbReference>
<dbReference type="InterPro" id="IPR006171">
    <property type="entry name" value="TOPRIM_dom"/>
</dbReference>